<dbReference type="Gene3D" id="3.40.190.10">
    <property type="entry name" value="Periplasmic binding protein-like II"/>
    <property type="match status" value="1"/>
</dbReference>
<keyword evidence="3" id="KW-1133">Transmembrane helix</keyword>
<dbReference type="CDD" id="cd08503">
    <property type="entry name" value="PBP2_NikA_DppA_OppA_like_17"/>
    <property type="match status" value="1"/>
</dbReference>
<sequence length="554" mass="61369">MARTKTPLKLQHPAAERYAGEYRAKQISRREFLARATALGVSSAAAYGLIGSVAPSQAQAASKQGGTLRCQMEVRALKDTRTFDWPEIANVTRGTLEYLVEYNNDGSFRGMLLERWAANEDATEFTLYLREGIKWSNGDDFTAEDVVRNFARWADKTVEGNSMAGRMATLIDPETQKLIEGSVTAVNEHTVLVSMPTPDITIIPSIADYPAAVVHSNYDPGQMADLVGTGPYVIERCEPGVGATLVRNDAHGWWGSELFGGPYLDRIEYVDSGSDPANWLAAAQADEVDMVHRSEGVLAEQLSELGWDLSEVATAATVVVRPNQKAEVDGARPYADLRVRQALQMAVDNALVLEQAAHGDGLVAENHHVAPVHPEYAKLPAMPYDPDRARTYMERAEMSDFEHELISGEESWVKNMADAVAAQLNAAGIKVKRTVLPGEEVRENWMNYPFSTTSWIHRPLGVQIHALAYRSGETWNEFGWSNKEFDALLGKALSLSDANERRNVMEQMEQLIQDDGVTIQPVWSKIFRNAKPGLSGVDQQISFEHRHYSFAWSA</sequence>
<dbReference type="PIRSF" id="PIRSF002741">
    <property type="entry name" value="MppA"/>
    <property type="match status" value="1"/>
</dbReference>
<gene>
    <name evidence="5" type="primary">dppE_2</name>
    <name evidence="5" type="ORF">ROA7450_02037</name>
</gene>
<dbReference type="Gene3D" id="3.10.105.10">
    <property type="entry name" value="Dipeptide-binding Protein, Domain 3"/>
    <property type="match status" value="1"/>
</dbReference>
<dbReference type="EMBL" id="FWFX01000005">
    <property type="protein sequence ID" value="SLN41976.1"/>
    <property type="molecule type" value="Genomic_DNA"/>
</dbReference>
<dbReference type="GO" id="GO:0030288">
    <property type="term" value="C:outer membrane-bounded periplasmic space"/>
    <property type="evidence" value="ECO:0007669"/>
    <property type="project" value="UniProtKB-ARBA"/>
</dbReference>
<dbReference type="PANTHER" id="PTHR30290:SF83">
    <property type="entry name" value="ABC TRANSPORTER SUBSTRATE-BINDING PROTEIN"/>
    <property type="match status" value="1"/>
</dbReference>
<dbReference type="Pfam" id="PF00496">
    <property type="entry name" value="SBP_bac_5"/>
    <property type="match status" value="1"/>
</dbReference>
<dbReference type="PROSITE" id="PS51318">
    <property type="entry name" value="TAT"/>
    <property type="match status" value="1"/>
</dbReference>
<evidence type="ECO:0000256" key="2">
    <source>
        <dbReference type="ARBA" id="ARBA00005695"/>
    </source>
</evidence>
<feature type="domain" description="Solute-binding protein family 5" evidence="4">
    <location>
        <begin position="109"/>
        <end position="457"/>
    </location>
</feature>
<keyword evidence="3" id="KW-0812">Transmembrane</keyword>
<dbReference type="SUPFAM" id="SSF53850">
    <property type="entry name" value="Periplasmic binding protein-like II"/>
    <property type="match status" value="1"/>
</dbReference>
<dbReference type="RefSeq" id="WP_085805554.1">
    <property type="nucleotide sequence ID" value="NZ_FWFX01000005.1"/>
</dbReference>
<comment type="similarity">
    <text evidence="2">Belongs to the bacterial solute-binding protein 5 family.</text>
</comment>
<dbReference type="InterPro" id="IPR039424">
    <property type="entry name" value="SBP_5"/>
</dbReference>
<dbReference type="InterPro" id="IPR000914">
    <property type="entry name" value="SBP_5_dom"/>
</dbReference>
<dbReference type="AlphaFoldDB" id="A0A1X6Z6A5"/>
<name>A0A1X6Z6A5_9RHOB</name>
<feature type="transmembrane region" description="Helical" evidence="3">
    <location>
        <begin position="32"/>
        <end position="54"/>
    </location>
</feature>
<dbReference type="Proteomes" id="UP000193061">
    <property type="component" value="Unassembled WGS sequence"/>
</dbReference>
<evidence type="ECO:0000313" key="6">
    <source>
        <dbReference type="Proteomes" id="UP000193061"/>
    </source>
</evidence>
<proteinExistence type="inferred from homology"/>
<evidence type="ECO:0000313" key="5">
    <source>
        <dbReference type="EMBL" id="SLN41976.1"/>
    </source>
</evidence>
<reference evidence="5 6" key="1">
    <citation type="submission" date="2017-03" db="EMBL/GenBank/DDBJ databases">
        <authorList>
            <person name="Afonso C.L."/>
            <person name="Miller P.J."/>
            <person name="Scott M.A."/>
            <person name="Spackman E."/>
            <person name="Goraichik I."/>
            <person name="Dimitrov K.M."/>
            <person name="Suarez D.L."/>
            <person name="Swayne D.E."/>
        </authorList>
    </citation>
    <scope>NUCLEOTIDE SEQUENCE [LARGE SCALE GENOMIC DNA]</scope>
    <source>
        <strain evidence="5 6">CECT 7450</strain>
    </source>
</reference>
<comment type="subcellular location">
    <subcellularLocation>
        <location evidence="1">Periplasm</location>
    </subcellularLocation>
</comment>
<evidence type="ECO:0000256" key="3">
    <source>
        <dbReference type="SAM" id="Phobius"/>
    </source>
</evidence>
<dbReference type="OrthoDB" id="9803988at2"/>
<dbReference type="GO" id="GO:0043190">
    <property type="term" value="C:ATP-binding cassette (ABC) transporter complex"/>
    <property type="evidence" value="ECO:0007669"/>
    <property type="project" value="InterPro"/>
</dbReference>
<protein>
    <submittedName>
        <fullName evidence="5">Dipeptide-binding protein DppE</fullName>
    </submittedName>
</protein>
<organism evidence="5 6">
    <name type="scientific">Roseovarius albus</name>
    <dbReference type="NCBI Taxonomy" id="1247867"/>
    <lineage>
        <taxon>Bacteria</taxon>
        <taxon>Pseudomonadati</taxon>
        <taxon>Pseudomonadota</taxon>
        <taxon>Alphaproteobacteria</taxon>
        <taxon>Rhodobacterales</taxon>
        <taxon>Roseobacteraceae</taxon>
        <taxon>Roseovarius</taxon>
    </lineage>
</organism>
<keyword evidence="3" id="KW-0472">Membrane</keyword>
<evidence type="ECO:0000259" key="4">
    <source>
        <dbReference type="Pfam" id="PF00496"/>
    </source>
</evidence>
<dbReference type="GO" id="GO:1904680">
    <property type="term" value="F:peptide transmembrane transporter activity"/>
    <property type="evidence" value="ECO:0007669"/>
    <property type="project" value="TreeGrafter"/>
</dbReference>
<evidence type="ECO:0000256" key="1">
    <source>
        <dbReference type="ARBA" id="ARBA00004418"/>
    </source>
</evidence>
<keyword evidence="6" id="KW-1185">Reference proteome</keyword>
<dbReference type="PANTHER" id="PTHR30290">
    <property type="entry name" value="PERIPLASMIC BINDING COMPONENT OF ABC TRANSPORTER"/>
    <property type="match status" value="1"/>
</dbReference>
<accession>A0A1X6Z6A5</accession>
<dbReference type="InterPro" id="IPR006311">
    <property type="entry name" value="TAT_signal"/>
</dbReference>
<dbReference type="InterPro" id="IPR030678">
    <property type="entry name" value="Peptide/Ni-bd"/>
</dbReference>
<dbReference type="GO" id="GO:0015833">
    <property type="term" value="P:peptide transport"/>
    <property type="evidence" value="ECO:0007669"/>
    <property type="project" value="TreeGrafter"/>
</dbReference>